<evidence type="ECO:0000313" key="3">
    <source>
        <dbReference type="Proteomes" id="UP000556201"/>
    </source>
</evidence>
<organism evidence="2 3">
    <name type="scientific">Brevundimonas vesicularis</name>
    <name type="common">Pseudomonas vesicularis</name>
    <dbReference type="NCBI Taxonomy" id="41276"/>
    <lineage>
        <taxon>Bacteria</taxon>
        <taxon>Pseudomonadati</taxon>
        <taxon>Pseudomonadota</taxon>
        <taxon>Alphaproteobacteria</taxon>
        <taxon>Caulobacterales</taxon>
        <taxon>Caulobacteraceae</taxon>
        <taxon>Brevundimonas</taxon>
    </lineage>
</organism>
<name>A0A7W9L506_BREVE</name>
<proteinExistence type="predicted"/>
<reference evidence="2 3" key="1">
    <citation type="submission" date="2020-08" db="EMBL/GenBank/DDBJ databases">
        <title>Functional genomics of gut bacteria from endangered species of beetles.</title>
        <authorList>
            <person name="Carlos-Shanley C."/>
        </authorList>
    </citation>
    <scope>NUCLEOTIDE SEQUENCE [LARGE SCALE GENOMIC DNA]</scope>
    <source>
        <strain evidence="2 3">S00192</strain>
    </source>
</reference>
<feature type="region of interest" description="Disordered" evidence="1">
    <location>
        <begin position="42"/>
        <end position="61"/>
    </location>
</feature>
<dbReference type="Proteomes" id="UP000556201">
    <property type="component" value="Unassembled WGS sequence"/>
</dbReference>
<evidence type="ECO:0000256" key="1">
    <source>
        <dbReference type="SAM" id="MobiDB-lite"/>
    </source>
</evidence>
<gene>
    <name evidence="2" type="ORF">HNP47_000831</name>
</gene>
<accession>A0A7W9L506</accession>
<dbReference type="AlphaFoldDB" id="A0A7W9L506"/>
<dbReference type="RefSeq" id="WP_184278461.1">
    <property type="nucleotide sequence ID" value="NZ_JACHLJ010000001.1"/>
</dbReference>
<dbReference type="EMBL" id="JACHLJ010000001">
    <property type="protein sequence ID" value="MBB5770862.1"/>
    <property type="molecule type" value="Genomic_DNA"/>
</dbReference>
<protein>
    <submittedName>
        <fullName evidence="2">Uncharacterized protein</fullName>
    </submittedName>
</protein>
<sequence>MLSSDDLQMIRAVVRQELNGALHPSIRRVVPDPASFDAYVATATSPPANDTQPDQPPPDAA</sequence>
<evidence type="ECO:0000313" key="2">
    <source>
        <dbReference type="EMBL" id="MBB5770862.1"/>
    </source>
</evidence>
<comment type="caution">
    <text evidence="2">The sequence shown here is derived from an EMBL/GenBank/DDBJ whole genome shotgun (WGS) entry which is preliminary data.</text>
</comment>